<gene>
    <name evidence="1" type="ORF">TIRI35C_0364</name>
</gene>
<dbReference type="NCBIfam" id="TIGR04288">
    <property type="entry name" value="CGP_CTERM"/>
    <property type="match status" value="1"/>
</dbReference>
<dbReference type="KEGG" id="tcq:TIRI35C_0364"/>
<dbReference type="Proteomes" id="UP000516304">
    <property type="component" value="Chromosome TIRI35C"/>
</dbReference>
<organism evidence="1 2">
    <name type="scientific">Thermococcus camini</name>
    <dbReference type="NCBI Taxonomy" id="2016373"/>
    <lineage>
        <taxon>Archaea</taxon>
        <taxon>Methanobacteriati</taxon>
        <taxon>Methanobacteriota</taxon>
        <taxon>Thermococci</taxon>
        <taxon>Thermococcales</taxon>
        <taxon>Thermococcaceae</taxon>
        <taxon>Thermococcus</taxon>
    </lineage>
</organism>
<reference evidence="1 2" key="1">
    <citation type="submission" date="2020-09" db="EMBL/GenBank/DDBJ databases">
        <authorList>
            <person name="Courtine D."/>
        </authorList>
    </citation>
    <scope>NUCLEOTIDE SEQUENCE [LARGE SCALE GENOMIC DNA]</scope>
    <source>
        <strain evidence="1 2">IRI35c</strain>
    </source>
</reference>
<name>A0A7G2D506_9EURY</name>
<accession>A0A7G2D506</accession>
<dbReference type="GeneID" id="58918095"/>
<sequence>MKRFLPLLFAFLMLMQPAGAINVWEKLDQNQTYLFMYIRGDSFLKRGIPPWDPLNDSEIEYAVINLPYNETHYREFHYEGGRWVEDITYFVPKSHWTPKVPFNLSDWNLPEVIKQYQWGVENYLPNVTGKYWPKGYWNSTITRWEVELNATTFKVTLYGGHCGECEQYITFQCWRNGTNVTCQWGKPVFRFIAPPWAPKNTTTSTTREENTICGPVLIIVLALIPALERRKNK</sequence>
<evidence type="ECO:0008006" key="3">
    <source>
        <dbReference type="Google" id="ProtNLM"/>
    </source>
</evidence>
<proteinExistence type="predicted"/>
<evidence type="ECO:0000313" key="1">
    <source>
        <dbReference type="EMBL" id="CAD5243518.1"/>
    </source>
</evidence>
<dbReference type="EMBL" id="LR881183">
    <property type="protein sequence ID" value="CAD5243518.1"/>
    <property type="molecule type" value="Genomic_DNA"/>
</dbReference>
<protein>
    <recommendedName>
        <fullName evidence="3">CGP-CTERM sorting domain-containing protein</fullName>
    </recommendedName>
</protein>
<dbReference type="RefSeq" id="WP_188201524.1">
    <property type="nucleotide sequence ID" value="NZ_LR881183.1"/>
</dbReference>
<evidence type="ECO:0000313" key="2">
    <source>
        <dbReference type="Proteomes" id="UP000516304"/>
    </source>
</evidence>
<dbReference type="AlphaFoldDB" id="A0A7G2D506"/>
<dbReference type="InterPro" id="IPR027552">
    <property type="entry name" value="CGP_CTERM"/>
</dbReference>
<keyword evidence="2" id="KW-1185">Reference proteome</keyword>